<keyword evidence="3" id="KW-0804">Transcription</keyword>
<dbReference type="Proteomes" id="UP000035963">
    <property type="component" value="Unassembled WGS sequence"/>
</dbReference>
<dbReference type="PANTHER" id="PTHR30363:SF4">
    <property type="entry name" value="GLYCEROL-3-PHOSPHATE REGULON REPRESSOR"/>
    <property type="match status" value="1"/>
</dbReference>
<keyword evidence="6" id="KW-1185">Reference proteome</keyword>
<dbReference type="AlphaFoldDB" id="A0A0J1CVS6"/>
<dbReference type="InterPro" id="IPR014036">
    <property type="entry name" value="DeoR-like_C"/>
</dbReference>
<dbReference type="OrthoDB" id="9814815at2"/>
<dbReference type="Pfam" id="PF08220">
    <property type="entry name" value="HTH_DeoR"/>
    <property type="match status" value="1"/>
</dbReference>
<evidence type="ECO:0000259" key="4">
    <source>
        <dbReference type="PROSITE" id="PS51000"/>
    </source>
</evidence>
<protein>
    <submittedName>
        <fullName evidence="5">DeoR faimly transcriptional regulator</fullName>
    </submittedName>
</protein>
<feature type="domain" description="HTH deoR-type" evidence="4">
    <location>
        <begin position="14"/>
        <end position="69"/>
    </location>
</feature>
<proteinExistence type="predicted"/>
<name>A0A0J1CVS6_9BURK</name>
<dbReference type="InterPro" id="IPR036390">
    <property type="entry name" value="WH_DNA-bd_sf"/>
</dbReference>
<evidence type="ECO:0000256" key="1">
    <source>
        <dbReference type="ARBA" id="ARBA00022491"/>
    </source>
</evidence>
<dbReference type="EMBL" id="AEJF01000121">
    <property type="protein sequence ID" value="KLU24674.1"/>
    <property type="molecule type" value="Genomic_DNA"/>
</dbReference>
<keyword evidence="2" id="KW-0805">Transcription regulation</keyword>
<reference evidence="5 6" key="1">
    <citation type="journal article" date="2015" name="Genome Announc.">
        <title>Draft Genome Sequence of Burkholderia sp. Strain PML1(12), an Ectomycorrhizosphere-Inhabiting Bacterium with Effective Mineral-Weathering Ability.</title>
        <authorList>
            <person name="Uroz S."/>
            <person name="Oger P."/>
        </authorList>
    </citation>
    <scope>NUCLEOTIDE SEQUENCE [LARGE SCALE GENOMIC DNA]</scope>
    <source>
        <strain evidence="6">PML1(12)</strain>
    </source>
</reference>
<dbReference type="Pfam" id="PF00455">
    <property type="entry name" value="DeoRC"/>
    <property type="match status" value="1"/>
</dbReference>
<accession>A0A0J1CVS6</accession>
<dbReference type="SUPFAM" id="SSF46785">
    <property type="entry name" value="Winged helix' DNA-binding domain"/>
    <property type="match status" value="1"/>
</dbReference>
<dbReference type="Gene3D" id="1.10.10.10">
    <property type="entry name" value="Winged helix-like DNA-binding domain superfamily/Winged helix DNA-binding domain"/>
    <property type="match status" value="1"/>
</dbReference>
<dbReference type="PANTHER" id="PTHR30363">
    <property type="entry name" value="HTH-TYPE TRANSCRIPTIONAL REGULATOR SRLR-RELATED"/>
    <property type="match status" value="1"/>
</dbReference>
<dbReference type="RefSeq" id="WP_047848282.1">
    <property type="nucleotide sequence ID" value="NZ_AEJF01000121.1"/>
</dbReference>
<dbReference type="PATRIC" id="fig|908627.4.peg.4271"/>
<dbReference type="InterPro" id="IPR037171">
    <property type="entry name" value="NagB/RpiA_transferase-like"/>
</dbReference>
<evidence type="ECO:0000256" key="3">
    <source>
        <dbReference type="ARBA" id="ARBA00023163"/>
    </source>
</evidence>
<evidence type="ECO:0000313" key="5">
    <source>
        <dbReference type="EMBL" id="KLU24674.1"/>
    </source>
</evidence>
<dbReference type="Gene3D" id="3.40.50.1360">
    <property type="match status" value="1"/>
</dbReference>
<dbReference type="InterPro" id="IPR036388">
    <property type="entry name" value="WH-like_DNA-bd_sf"/>
</dbReference>
<dbReference type="SUPFAM" id="SSF100950">
    <property type="entry name" value="NagB/RpiA/CoA transferase-like"/>
    <property type="match status" value="1"/>
</dbReference>
<evidence type="ECO:0000256" key="2">
    <source>
        <dbReference type="ARBA" id="ARBA00023015"/>
    </source>
</evidence>
<sequence length="274" mass="28929">MQRTRRDAVDGLLPDERAKLILDRLRAHGRVLAAELALEFNTSEHTVRRHLRDLADAGHCKRVYGGALLTSPAAQAGSTRMRQAADRKARLAVAAVSIVRPRQIILLDAGSTNVAIAAALPDNADLTVVTNSPDACSRLLDRPGFEVILIGGRMSPRGAGSLGSTALLQVQQIRADICFLGACAIDPAEGVAAFEAEEAELKRAMVKSSGQIAIAMTSEKLMTAAPFFVVAASGVEHLIVEADVPAQRLGEFKKICSNVIVAQGLTPVAPGARS</sequence>
<dbReference type="PROSITE" id="PS51000">
    <property type="entry name" value="HTH_DEOR_2"/>
    <property type="match status" value="1"/>
</dbReference>
<dbReference type="InterPro" id="IPR001034">
    <property type="entry name" value="DeoR_HTH"/>
</dbReference>
<dbReference type="InterPro" id="IPR050313">
    <property type="entry name" value="Carb_Metab_HTH_regulators"/>
</dbReference>
<organism evidence="5 6">
    <name type="scientific">Caballeronia mineralivorans PML1(12)</name>
    <dbReference type="NCBI Taxonomy" id="908627"/>
    <lineage>
        <taxon>Bacteria</taxon>
        <taxon>Pseudomonadati</taxon>
        <taxon>Pseudomonadota</taxon>
        <taxon>Betaproteobacteria</taxon>
        <taxon>Burkholderiales</taxon>
        <taxon>Burkholderiaceae</taxon>
        <taxon>Caballeronia</taxon>
    </lineage>
</organism>
<keyword evidence="1" id="KW-0678">Repressor</keyword>
<comment type="caution">
    <text evidence="5">The sequence shown here is derived from an EMBL/GenBank/DDBJ whole genome shotgun (WGS) entry which is preliminary data.</text>
</comment>
<evidence type="ECO:0000313" key="6">
    <source>
        <dbReference type="Proteomes" id="UP000035963"/>
    </source>
</evidence>
<dbReference type="GO" id="GO:0003700">
    <property type="term" value="F:DNA-binding transcription factor activity"/>
    <property type="evidence" value="ECO:0007669"/>
    <property type="project" value="InterPro"/>
</dbReference>
<dbReference type="SMART" id="SM01134">
    <property type="entry name" value="DeoRC"/>
    <property type="match status" value="1"/>
</dbReference>
<gene>
    <name evidence="5" type="ORF">EOS_19090</name>
</gene>
<dbReference type="SMART" id="SM00420">
    <property type="entry name" value="HTH_DEOR"/>
    <property type="match status" value="1"/>
</dbReference>